<proteinExistence type="predicted"/>
<feature type="domain" description="DUF6533" evidence="2">
    <location>
        <begin position="19"/>
        <end position="83"/>
    </location>
</feature>
<dbReference type="InParanoid" id="A0A1B7MZF5"/>
<evidence type="ECO:0000256" key="1">
    <source>
        <dbReference type="SAM" id="Phobius"/>
    </source>
</evidence>
<dbReference type="OrthoDB" id="10682144at2759"/>
<dbReference type="EMBL" id="KV448321">
    <property type="protein sequence ID" value="OAX37957.1"/>
    <property type="molecule type" value="Genomic_DNA"/>
</dbReference>
<evidence type="ECO:0000259" key="2">
    <source>
        <dbReference type="Pfam" id="PF20151"/>
    </source>
</evidence>
<keyword evidence="1" id="KW-0812">Transmembrane</keyword>
<keyword evidence="1" id="KW-0472">Membrane</keyword>
<organism evidence="3 4">
    <name type="scientific">Rhizopogon vinicolor AM-OR11-026</name>
    <dbReference type="NCBI Taxonomy" id="1314800"/>
    <lineage>
        <taxon>Eukaryota</taxon>
        <taxon>Fungi</taxon>
        <taxon>Dikarya</taxon>
        <taxon>Basidiomycota</taxon>
        <taxon>Agaricomycotina</taxon>
        <taxon>Agaricomycetes</taxon>
        <taxon>Agaricomycetidae</taxon>
        <taxon>Boletales</taxon>
        <taxon>Suillineae</taxon>
        <taxon>Rhizopogonaceae</taxon>
        <taxon>Rhizopogon</taxon>
    </lineage>
</organism>
<accession>A0A1B7MZF5</accession>
<name>A0A1B7MZF5_9AGAM</name>
<dbReference type="Proteomes" id="UP000092154">
    <property type="component" value="Unassembled WGS sequence"/>
</dbReference>
<reference evidence="3 4" key="1">
    <citation type="submission" date="2016-06" db="EMBL/GenBank/DDBJ databases">
        <title>Comparative genomics of the ectomycorrhizal sister species Rhizopogon vinicolor and Rhizopogon vesiculosus (Basidiomycota: Boletales) reveals a divergence of the mating type B locus.</title>
        <authorList>
            <consortium name="DOE Joint Genome Institute"/>
            <person name="Mujic A.B."/>
            <person name="Kuo A."/>
            <person name="Tritt A."/>
            <person name="Lipzen A."/>
            <person name="Chen C."/>
            <person name="Johnson J."/>
            <person name="Sharma A."/>
            <person name="Barry K."/>
            <person name="Grigoriev I.V."/>
            <person name="Spatafora J.W."/>
        </authorList>
    </citation>
    <scope>NUCLEOTIDE SEQUENCE [LARGE SCALE GENOMIC DNA]</scope>
    <source>
        <strain evidence="3 4">AM-OR11-026</strain>
    </source>
</reference>
<feature type="transmembrane region" description="Helical" evidence="1">
    <location>
        <begin position="72"/>
        <end position="93"/>
    </location>
</feature>
<keyword evidence="1" id="KW-1133">Transmembrane helix</keyword>
<sequence>MSDDSDWVSIFDAQRTYNYFIVASSIMVVYDWALTFGREVDLLWVSAEHSPENDRTETVNSGQMQHWSLMTLLYFSVRYIGILYTATMILGFFPIVPLTDIVSTIILQILVWTDVVIDIMLRVILIVRLYAMYQRSRKILIFLIATSMALTIVCGALIVVLSSRLSGDALVIFGTHMCVNSGYDRLLSAEAWIISTAWEVLALCLAAWIAVKHFRELRLRQKGWAFKDSFKVLMRSHIFYFAGFVAVAFFTLGDALSPNWSEPALAGVLKIALAVQMFVLGPRLILSLREFNAELVVNSDAGTGLTTMAFQEGVLVSSGGNE</sequence>
<feature type="transmembrane region" description="Helical" evidence="1">
    <location>
        <begin position="105"/>
        <end position="127"/>
    </location>
</feature>
<feature type="transmembrane region" description="Helical" evidence="1">
    <location>
        <begin position="232"/>
        <end position="252"/>
    </location>
</feature>
<dbReference type="InterPro" id="IPR045340">
    <property type="entry name" value="DUF6533"/>
</dbReference>
<dbReference type="AlphaFoldDB" id="A0A1B7MZF5"/>
<evidence type="ECO:0000313" key="4">
    <source>
        <dbReference type="Proteomes" id="UP000092154"/>
    </source>
</evidence>
<protein>
    <recommendedName>
        <fullName evidence="2">DUF6533 domain-containing protein</fullName>
    </recommendedName>
</protein>
<feature type="transmembrane region" description="Helical" evidence="1">
    <location>
        <begin position="191"/>
        <end position="211"/>
    </location>
</feature>
<evidence type="ECO:0000313" key="3">
    <source>
        <dbReference type="EMBL" id="OAX37957.1"/>
    </source>
</evidence>
<keyword evidence="4" id="KW-1185">Reference proteome</keyword>
<feature type="transmembrane region" description="Helical" evidence="1">
    <location>
        <begin position="139"/>
        <end position="161"/>
    </location>
</feature>
<feature type="transmembrane region" description="Helical" evidence="1">
    <location>
        <begin position="16"/>
        <end position="34"/>
    </location>
</feature>
<gene>
    <name evidence="3" type="ORF">K503DRAFT_866507</name>
</gene>
<dbReference type="Pfam" id="PF20151">
    <property type="entry name" value="DUF6533"/>
    <property type="match status" value="1"/>
</dbReference>
<feature type="transmembrane region" description="Helical" evidence="1">
    <location>
        <begin position="264"/>
        <end position="286"/>
    </location>
</feature>